<dbReference type="InterPro" id="IPR000014">
    <property type="entry name" value="PAS"/>
</dbReference>
<dbReference type="Pfam" id="PF02518">
    <property type="entry name" value="HATPase_c"/>
    <property type="match status" value="1"/>
</dbReference>
<sequence length="529" mass="57373">MPMIYEGLDKEAGSIFFAAVSTTRMPMIVTDPKQADNPIVFANPAFLRMTGYTYDELLGRNCRLLQGPATDQATIAAVRDAVAAEREIATEILNYRKDGSTFWNALFVSPVYDRNGNVIYFFASQLDISRRRDAEEALRQAQKMEALGQLTGGVAHDFNNLLQIMMGYVEVIEAGLSRPQIDTARLLGLAGRTRGAIQRASKLTSQLLAFSRKQSLQGRVLNPNDVIRNLHEMLVRALGADVRLDLRLAAEVRNARLDPTQIEVALLNIALNARDAMVGSPEKTLIVRTRNAATDEIASQGDLAGRGGDFIAIDVVDTGSGMPPEVLAHVLNPFFTTKEEGKGTGLGLSMVYGFVRQSGGTVAIQSALQQGTTVTLYFPVTEAPADQDAGQSQRAGHTTGRRGHERVLVVDDRADLADIAKTMLESHGYDVVALSDAQEALAVLERDGNFALLFSDVVMPGNLNGVALARLAQALRPDLKVLLTTGYAESSIERTDARGTAYDVIDKPYAMVDLLRKVRIVLEGPNGIS</sequence>
<dbReference type="CDD" id="cd00130">
    <property type="entry name" value="PAS"/>
    <property type="match status" value="1"/>
</dbReference>
<evidence type="ECO:0000259" key="8">
    <source>
        <dbReference type="PROSITE" id="PS50113"/>
    </source>
</evidence>
<evidence type="ECO:0000259" key="6">
    <source>
        <dbReference type="PROSITE" id="PS50110"/>
    </source>
</evidence>
<dbReference type="CDD" id="cd00082">
    <property type="entry name" value="HisKA"/>
    <property type="match status" value="1"/>
</dbReference>
<dbReference type="SUPFAM" id="SSF47384">
    <property type="entry name" value="Homodimeric domain of signal transducing histidine kinase"/>
    <property type="match status" value="1"/>
</dbReference>
<dbReference type="SMART" id="SM00086">
    <property type="entry name" value="PAC"/>
    <property type="match status" value="1"/>
</dbReference>
<dbReference type="InterPro" id="IPR036097">
    <property type="entry name" value="HisK_dim/P_sf"/>
</dbReference>
<dbReference type="SMART" id="SM00388">
    <property type="entry name" value="HisKA"/>
    <property type="match status" value="1"/>
</dbReference>
<keyword evidence="10" id="KW-1185">Reference proteome</keyword>
<dbReference type="NCBIfam" id="NF010076">
    <property type="entry name" value="PRK13557.1"/>
    <property type="match status" value="1"/>
</dbReference>
<organism evidence="9 10">
    <name type="scientific">Luteibacter flocculans</name>
    <dbReference type="NCBI Taxonomy" id="2780091"/>
    <lineage>
        <taxon>Bacteria</taxon>
        <taxon>Pseudomonadati</taxon>
        <taxon>Pseudomonadota</taxon>
        <taxon>Gammaproteobacteria</taxon>
        <taxon>Lysobacterales</taxon>
        <taxon>Rhodanobacteraceae</taxon>
        <taxon>Luteibacter</taxon>
    </lineage>
</organism>
<dbReference type="Gene3D" id="3.30.565.10">
    <property type="entry name" value="Histidine kinase-like ATPase, C-terminal domain"/>
    <property type="match status" value="1"/>
</dbReference>
<dbReference type="RefSeq" id="WP_256470152.1">
    <property type="nucleotide sequence ID" value="NZ_CP063231.1"/>
</dbReference>
<dbReference type="SMART" id="SM00448">
    <property type="entry name" value="REC"/>
    <property type="match status" value="1"/>
</dbReference>
<evidence type="ECO:0000256" key="1">
    <source>
        <dbReference type="ARBA" id="ARBA00000085"/>
    </source>
</evidence>
<proteinExistence type="predicted"/>
<dbReference type="SUPFAM" id="SSF55785">
    <property type="entry name" value="PYP-like sensor domain (PAS domain)"/>
    <property type="match status" value="1"/>
</dbReference>
<dbReference type="InterPro" id="IPR001789">
    <property type="entry name" value="Sig_transdc_resp-reg_receiver"/>
</dbReference>
<accession>A0ABY4T227</accession>
<evidence type="ECO:0000259" key="7">
    <source>
        <dbReference type="PROSITE" id="PS50112"/>
    </source>
</evidence>
<dbReference type="Gene3D" id="3.30.450.20">
    <property type="entry name" value="PAS domain"/>
    <property type="match status" value="1"/>
</dbReference>
<dbReference type="PANTHER" id="PTHR43065:SF42">
    <property type="entry name" value="TWO-COMPONENT SENSOR PPRA"/>
    <property type="match status" value="1"/>
</dbReference>
<dbReference type="EMBL" id="CP063231">
    <property type="protein sequence ID" value="URL56979.1"/>
    <property type="molecule type" value="Genomic_DNA"/>
</dbReference>
<dbReference type="InterPro" id="IPR035965">
    <property type="entry name" value="PAS-like_dom_sf"/>
</dbReference>
<evidence type="ECO:0000256" key="4">
    <source>
        <dbReference type="PROSITE-ProRule" id="PRU00169"/>
    </source>
</evidence>
<dbReference type="SMART" id="SM00387">
    <property type="entry name" value="HATPase_c"/>
    <property type="match status" value="1"/>
</dbReference>
<dbReference type="PROSITE" id="PS50112">
    <property type="entry name" value="PAS"/>
    <property type="match status" value="1"/>
</dbReference>
<dbReference type="NCBIfam" id="TIGR00229">
    <property type="entry name" value="sensory_box"/>
    <property type="match status" value="1"/>
</dbReference>
<dbReference type="Proteomes" id="UP001056681">
    <property type="component" value="Chromosome"/>
</dbReference>
<gene>
    <name evidence="9" type="ORF">IM816_09895</name>
</gene>
<evidence type="ECO:0000313" key="9">
    <source>
        <dbReference type="EMBL" id="URL56979.1"/>
    </source>
</evidence>
<dbReference type="SUPFAM" id="SSF52172">
    <property type="entry name" value="CheY-like"/>
    <property type="match status" value="1"/>
</dbReference>
<dbReference type="InterPro" id="IPR005467">
    <property type="entry name" value="His_kinase_dom"/>
</dbReference>
<evidence type="ECO:0000259" key="5">
    <source>
        <dbReference type="PROSITE" id="PS50109"/>
    </source>
</evidence>
<dbReference type="InterPro" id="IPR036890">
    <property type="entry name" value="HATPase_C_sf"/>
</dbReference>
<feature type="modified residue" description="4-aspartylphosphate" evidence="4">
    <location>
        <position position="456"/>
    </location>
</feature>
<reference evidence="9" key="1">
    <citation type="submission" date="2020-10" db="EMBL/GenBank/DDBJ databases">
        <title>Whole-genome sequence of Luteibacter sp. EIF3.</title>
        <authorList>
            <person name="Friedrich I."/>
            <person name="Hertel R."/>
            <person name="Daniel R."/>
        </authorList>
    </citation>
    <scope>NUCLEOTIDE SEQUENCE</scope>
    <source>
        <strain evidence="9">EIF3</strain>
    </source>
</reference>
<dbReference type="InterPro" id="IPR003594">
    <property type="entry name" value="HATPase_dom"/>
</dbReference>
<dbReference type="Pfam" id="PF13426">
    <property type="entry name" value="PAS_9"/>
    <property type="match status" value="1"/>
</dbReference>
<feature type="domain" description="Histidine kinase" evidence="5">
    <location>
        <begin position="153"/>
        <end position="382"/>
    </location>
</feature>
<dbReference type="SUPFAM" id="SSF55874">
    <property type="entry name" value="ATPase domain of HSP90 chaperone/DNA topoisomerase II/histidine kinase"/>
    <property type="match status" value="1"/>
</dbReference>
<evidence type="ECO:0000313" key="10">
    <source>
        <dbReference type="Proteomes" id="UP001056681"/>
    </source>
</evidence>
<protein>
    <recommendedName>
        <fullName evidence="2">histidine kinase</fullName>
        <ecNumber evidence="2">2.7.13.3</ecNumber>
    </recommendedName>
</protein>
<evidence type="ECO:0000256" key="2">
    <source>
        <dbReference type="ARBA" id="ARBA00012438"/>
    </source>
</evidence>
<evidence type="ECO:0000256" key="3">
    <source>
        <dbReference type="ARBA" id="ARBA00022553"/>
    </source>
</evidence>
<dbReference type="SMART" id="SM00091">
    <property type="entry name" value="PAS"/>
    <property type="match status" value="1"/>
</dbReference>
<dbReference type="Pfam" id="PF00072">
    <property type="entry name" value="Response_reg"/>
    <property type="match status" value="1"/>
</dbReference>
<dbReference type="EC" id="2.7.13.3" evidence="2"/>
<dbReference type="Gene3D" id="3.40.50.2300">
    <property type="match status" value="1"/>
</dbReference>
<name>A0ABY4T227_9GAMM</name>
<dbReference type="InterPro" id="IPR011006">
    <property type="entry name" value="CheY-like_superfamily"/>
</dbReference>
<dbReference type="Gene3D" id="1.10.287.130">
    <property type="match status" value="1"/>
</dbReference>
<dbReference type="PRINTS" id="PR00344">
    <property type="entry name" value="BCTRLSENSOR"/>
</dbReference>
<dbReference type="PROSITE" id="PS50110">
    <property type="entry name" value="RESPONSE_REGULATORY"/>
    <property type="match status" value="1"/>
</dbReference>
<dbReference type="PANTHER" id="PTHR43065">
    <property type="entry name" value="SENSOR HISTIDINE KINASE"/>
    <property type="match status" value="1"/>
</dbReference>
<dbReference type="PROSITE" id="PS50109">
    <property type="entry name" value="HIS_KIN"/>
    <property type="match status" value="1"/>
</dbReference>
<dbReference type="PROSITE" id="PS50113">
    <property type="entry name" value="PAC"/>
    <property type="match status" value="1"/>
</dbReference>
<feature type="domain" description="PAC" evidence="8">
    <location>
        <begin position="86"/>
        <end position="140"/>
    </location>
</feature>
<keyword evidence="3 4" id="KW-0597">Phosphoprotein</keyword>
<dbReference type="InterPro" id="IPR004358">
    <property type="entry name" value="Sig_transdc_His_kin-like_C"/>
</dbReference>
<dbReference type="InterPro" id="IPR000700">
    <property type="entry name" value="PAS-assoc_C"/>
</dbReference>
<dbReference type="InterPro" id="IPR003661">
    <property type="entry name" value="HisK_dim/P_dom"/>
</dbReference>
<comment type="catalytic activity">
    <reaction evidence="1">
        <text>ATP + protein L-histidine = ADP + protein N-phospho-L-histidine.</text>
        <dbReference type="EC" id="2.7.13.3"/>
    </reaction>
</comment>
<feature type="domain" description="Response regulatory" evidence="6">
    <location>
        <begin position="406"/>
        <end position="522"/>
    </location>
</feature>
<feature type="domain" description="PAS" evidence="7">
    <location>
        <begin position="12"/>
        <end position="85"/>
    </location>
</feature>
<dbReference type="InterPro" id="IPR001610">
    <property type="entry name" value="PAC"/>
</dbReference>